<evidence type="ECO:0000313" key="2">
    <source>
        <dbReference type="Proteomes" id="UP001165064"/>
    </source>
</evidence>
<sequence length="1533" mass="174506">MSSPDPSWSVPQGQSIPEQSLKSLKTHLIKSKKLNKDDLPFLTSVYPSILESIKLSEGLGGYRTLACDTLAIWLTRVTTLCPSDENGKKIFKNTVSLEDINFLYGYVIDFWNDSGVALGNSLKELFIKLVQFLNAVYTTDKDQEIRVSLFRSWLVESLRLPNNKKVLYFMIENLIKEVKQVDFVVQQRPTFIRDALNQIGVNALSNYIGKTLYLILRLMYTDSKSADKDVKWLSVWNDDVIDALKNPSLRKPVELYLLPPLFKVSTPATIMFIKNASSDDSVFLGIIKIAQELSIINEAFSSTKESSEPLLPIAKLEQLLSSSNDQLRLAALSILTSSPKASRSINPQVYTILLKHIESNFVEVDLETRNSLYSTLKSFILRIRDSTYPLHRDAIKLTKKDAVRFELEIKDKYAQIEKGKAFLVELFELCCCNITPGSSYQRVSFAYKLLECLIKSGLDDRVGEVKQFDKHKHVDFVFQVKLYDEKLIRLLVDNICNDFEDIRIQSTEMLELLPSNLKLDQFVDLQMVTERAFEMLKDLRGKSVDSGSRFLQFLVHYYQNKAQDNIQIEAIFQFLVDKLNEGVAIAEDDFLIAAYQHSIQGYFAAFKHIFQIYKFSNSENEVALIGELLNLSSRSWDTVKEMLQNDSPEGNIPKLLTPDTDKTRELEARYGKKPQVLLSYSWRSLKESTNMIDVLLTNANCPITVDQILSIGPILLEQLSTVRHRGAFSSVYPTFISCCAKCTHSKSEKLQELPLAWLNYNLELIETHRSKLITRRSAGLPFLITGILTTNKKLMPYTVERLLSIAKQTPTEKDLKDLDKINLPQVNAFNCIRQILIESSLSKESLEYIDVALGLSLKSFGSDIWSIKNCSVMLFTSIQNRLFNKKKSTQASGIAGSVGMVGHGGVNAASMRCSLTSCGGGMSARLFFSRFKGLKEILIDNLQRCIDSNDTEMVFPILTILSKLESTPFSSDQTTKEVSVTGDFKDLIMLCLKSKNWKVREMASRSLPSLVALDEIFDECSSLIGKVNGIESLNEIHGLVLGVKELLIRYSLKNSEFEVDSELVSSITKNLPFILSLNNFEITLAYFQLVRLFFGKYLSSTQTNMLGHWFIRNNEVDIVQLNGGKQLALKECVGILTDFYFNNDRKDELYDLLELAMLSEYYEVQLLTINFVISNSSSLSQAFKRSLLDDLWLFMEKPVWNNLRSEYLRLINHLIKTGTVAKNDSDKIEKKILLISDTLSTINESLKLNSLEILGSLIGHYYTGAETTSPNFFEEWFSTLSDLKNEPEFLIRKSCLNSLISFNQVYSSEGEQPTYLKLKVLVNLFNFLSDDDDELRQFASNELQSTLYPNNSRHLEMIPIEVEKMMVPFFIEKLSKLTDQQEVAKLLIEDLQVFEIIDYEMSQALVTDTLLFSSERQNFYKDLISQNHLKLKILKHFLPLNTILATKFNSDIKEKVDQLLALITAQSYTTDGCLGWLSSLEQFQLCYNVLLRASDEQLLDAIDESVLIEIQKLMKLLKGCNRLHPLVKSAICC</sequence>
<protein>
    <submittedName>
        <fullName evidence="1">Unnamed protein product</fullName>
    </submittedName>
</protein>
<evidence type="ECO:0000313" key="1">
    <source>
        <dbReference type="EMBL" id="GME71132.1"/>
    </source>
</evidence>
<organism evidence="1 2">
    <name type="scientific">Ambrosiozyma monospora</name>
    <name type="common">Yeast</name>
    <name type="synonym">Endomycopsis monosporus</name>
    <dbReference type="NCBI Taxonomy" id="43982"/>
    <lineage>
        <taxon>Eukaryota</taxon>
        <taxon>Fungi</taxon>
        <taxon>Dikarya</taxon>
        <taxon>Ascomycota</taxon>
        <taxon>Saccharomycotina</taxon>
        <taxon>Pichiomycetes</taxon>
        <taxon>Pichiales</taxon>
        <taxon>Pichiaceae</taxon>
        <taxon>Ambrosiozyma</taxon>
    </lineage>
</organism>
<keyword evidence="2" id="KW-1185">Reference proteome</keyword>
<accession>A0ACB5SS10</accession>
<comment type="caution">
    <text evidence="1">The sequence shown here is derived from an EMBL/GenBank/DDBJ whole genome shotgun (WGS) entry which is preliminary data.</text>
</comment>
<proteinExistence type="predicted"/>
<dbReference type="Proteomes" id="UP001165064">
    <property type="component" value="Unassembled WGS sequence"/>
</dbReference>
<dbReference type="EMBL" id="BSXS01000155">
    <property type="protein sequence ID" value="GME71132.1"/>
    <property type="molecule type" value="Genomic_DNA"/>
</dbReference>
<name>A0ACB5SS10_AMBMO</name>
<reference evidence="1" key="1">
    <citation type="submission" date="2023-04" db="EMBL/GenBank/DDBJ databases">
        <title>Ambrosiozyma monospora NBRC 10751.</title>
        <authorList>
            <person name="Ichikawa N."/>
            <person name="Sato H."/>
            <person name="Tonouchi N."/>
        </authorList>
    </citation>
    <scope>NUCLEOTIDE SEQUENCE</scope>
    <source>
        <strain evidence="1">NBRC 10751</strain>
    </source>
</reference>
<gene>
    <name evidence="1" type="ORF">Amon02_000046700</name>
</gene>